<reference evidence="2 3" key="1">
    <citation type="submission" date="2024-09" db="EMBL/GenBank/DDBJ databases">
        <authorList>
            <person name="Sun Q."/>
            <person name="Mori K."/>
        </authorList>
    </citation>
    <scope>NUCLEOTIDE SEQUENCE [LARGE SCALE GENOMIC DNA]</scope>
    <source>
        <strain evidence="2 3">KCTC 23076</strain>
    </source>
</reference>
<evidence type="ECO:0000313" key="2">
    <source>
        <dbReference type="EMBL" id="MFC0678329.1"/>
    </source>
</evidence>
<gene>
    <name evidence="2" type="ORF">ACFFGH_10805</name>
</gene>
<feature type="transmembrane region" description="Helical" evidence="1">
    <location>
        <begin position="20"/>
        <end position="38"/>
    </location>
</feature>
<sequence length="127" mass="13956">MKIGDWQWLDFENVPGVLDWTAFVLGALGIGFAIYQLTRSRNALTAARDALVSTRKSLVKNQLVAVLPRLEEIDHALDDALVADDREGAGSALVRYRYFTAEVSALLGGGLHSSRDHYAPLLRSSRS</sequence>
<keyword evidence="3" id="KW-1185">Reference proteome</keyword>
<organism evidence="2 3">
    <name type="scientific">Lysobacter korlensis</name>
    <dbReference type="NCBI Taxonomy" id="553636"/>
    <lineage>
        <taxon>Bacteria</taxon>
        <taxon>Pseudomonadati</taxon>
        <taxon>Pseudomonadota</taxon>
        <taxon>Gammaproteobacteria</taxon>
        <taxon>Lysobacterales</taxon>
        <taxon>Lysobacteraceae</taxon>
        <taxon>Lysobacter</taxon>
    </lineage>
</organism>
<keyword evidence="1" id="KW-1133">Transmembrane helix</keyword>
<dbReference type="EMBL" id="JBHLTG010000002">
    <property type="protein sequence ID" value="MFC0678329.1"/>
    <property type="molecule type" value="Genomic_DNA"/>
</dbReference>
<protein>
    <submittedName>
        <fullName evidence="2">Uncharacterized protein</fullName>
    </submittedName>
</protein>
<dbReference type="RefSeq" id="WP_386668082.1">
    <property type="nucleotide sequence ID" value="NZ_JBHLTG010000002.1"/>
</dbReference>
<dbReference type="Proteomes" id="UP001589896">
    <property type="component" value="Unassembled WGS sequence"/>
</dbReference>
<evidence type="ECO:0000256" key="1">
    <source>
        <dbReference type="SAM" id="Phobius"/>
    </source>
</evidence>
<evidence type="ECO:0000313" key="3">
    <source>
        <dbReference type="Proteomes" id="UP001589896"/>
    </source>
</evidence>
<accession>A0ABV6RMW7</accession>
<name>A0ABV6RMW7_9GAMM</name>
<proteinExistence type="predicted"/>
<comment type="caution">
    <text evidence="2">The sequence shown here is derived from an EMBL/GenBank/DDBJ whole genome shotgun (WGS) entry which is preliminary data.</text>
</comment>
<keyword evidence="1" id="KW-0472">Membrane</keyword>
<keyword evidence="1" id="KW-0812">Transmembrane</keyword>